<keyword evidence="7" id="KW-1185">Reference proteome</keyword>
<dbReference type="InterPro" id="IPR003961">
    <property type="entry name" value="FN3_dom"/>
</dbReference>
<dbReference type="EnsemblMetazoa" id="CJA11542a.1">
    <property type="protein sequence ID" value="CJA11542a.1"/>
    <property type="gene ID" value="WBGene00130746"/>
</dbReference>
<dbReference type="CDD" id="cd00063">
    <property type="entry name" value="FN3"/>
    <property type="match status" value="1"/>
</dbReference>
<dbReference type="InterPro" id="IPR025875">
    <property type="entry name" value="Leu-rich_rpt_4"/>
</dbReference>
<dbReference type="SUPFAM" id="SSF52058">
    <property type="entry name" value="L domain-like"/>
    <property type="match status" value="1"/>
</dbReference>
<dbReference type="PROSITE" id="PS50853">
    <property type="entry name" value="FN3"/>
    <property type="match status" value="1"/>
</dbReference>
<dbReference type="PANTHER" id="PTHR45617">
    <property type="entry name" value="LEUCINE RICH REPEAT FAMILY PROTEIN"/>
    <property type="match status" value="1"/>
</dbReference>
<evidence type="ECO:0000256" key="2">
    <source>
        <dbReference type="ARBA" id="ARBA00022737"/>
    </source>
</evidence>
<dbReference type="Gene3D" id="3.80.10.10">
    <property type="entry name" value="Ribonuclease Inhibitor"/>
    <property type="match status" value="2"/>
</dbReference>
<dbReference type="Pfam" id="PF12799">
    <property type="entry name" value="LRR_4"/>
    <property type="match status" value="2"/>
</dbReference>
<dbReference type="InterPro" id="IPR036116">
    <property type="entry name" value="FN3_sf"/>
</dbReference>
<reference evidence="6" key="2">
    <citation type="submission" date="2022-06" db="UniProtKB">
        <authorList>
            <consortium name="EnsemblMetazoa"/>
        </authorList>
    </citation>
    <scope>IDENTIFICATION</scope>
    <source>
        <strain evidence="6">DF5081</strain>
    </source>
</reference>
<keyword evidence="3" id="KW-0175">Coiled coil</keyword>
<feature type="coiled-coil region" evidence="3">
    <location>
        <begin position="522"/>
        <end position="563"/>
    </location>
</feature>
<protein>
    <submittedName>
        <fullName evidence="6">Fibronectin type-III domain-containing protein</fullName>
    </submittedName>
</protein>
<evidence type="ECO:0000313" key="7">
    <source>
        <dbReference type="Proteomes" id="UP000005237"/>
    </source>
</evidence>
<dbReference type="InterPro" id="IPR032675">
    <property type="entry name" value="LRR_dom_sf"/>
</dbReference>
<feature type="region of interest" description="Disordered" evidence="4">
    <location>
        <begin position="472"/>
        <end position="508"/>
    </location>
</feature>
<proteinExistence type="predicted"/>
<feature type="compositionally biased region" description="Acidic residues" evidence="4">
    <location>
        <begin position="47"/>
        <end position="67"/>
    </location>
</feature>
<dbReference type="SMART" id="SM00364">
    <property type="entry name" value="LRR_BAC"/>
    <property type="match status" value="3"/>
</dbReference>
<sequence>MASAANCRPSIPTNRSIKRLSLQVPIVYIGVGAERESLIVRHSMRCDDEEMATERDDEEEEEEDKENFEDSRDDTSTFLTSSARVENEEAVVNSEGFLDLSHQNLTNLSRHLSEQYANVRRLDVSGNAIKTFSYMKMFGKCEILAARNCQINKFAADFNYNLKELHLAGNQLKQASQMCRFENLTLLDLSRNFIKEHIVLTFKKLEVLNLSTNALTKLPDLSNCPALRSLDVSENQISDLENIAHQICPTNLTFLSISSNSIADLSQFSLMSSFRKLTNLNIAHNPCISDLEQFDHRPYIVACCSENLEQVDDELIEDHVRTEGEWLAIQGGIRKIAAGNHWKLCERLTSHFPKNEDGPPTPAQKSCQKALEKRRESSGPPTTVESDRTVNSVYSPFREWNGKMTTPVKRDLRMCSPPEASKNKSFTFRNENARKSLDPPLELPYPRPLTFSRTNSTDTVILSSRTELSISVDGRSESTPLPIVYDDPPQNTSDENPESTTPIPAHHRTPSVADVSVLIEEHDGVSKRVDHLEKSVAELTRQNRNLTAINQELVEMLEAFKSEQEKMWEVIRSSIPKPQELKSSLLDESEDGLQTHIVSWTMPVVRGYEIHVDGNSCGQVVGKRNTARITDLDPDKPHSVQIQAIGLNGIRGELSQKLHIQLEDQ</sequence>
<feature type="domain" description="Fibronectin type-III" evidence="5">
    <location>
        <begin position="577"/>
        <end position="665"/>
    </location>
</feature>
<dbReference type="PROSITE" id="PS51450">
    <property type="entry name" value="LRR"/>
    <property type="match status" value="3"/>
</dbReference>
<feature type="compositionally biased region" description="Polar residues" evidence="4">
    <location>
        <begin position="489"/>
        <end position="502"/>
    </location>
</feature>
<feature type="compositionally biased region" description="Polar residues" evidence="4">
    <location>
        <begin position="379"/>
        <end position="390"/>
    </location>
</feature>
<evidence type="ECO:0000313" key="6">
    <source>
        <dbReference type="EnsemblMetazoa" id="CJA11542a.1"/>
    </source>
</evidence>
<evidence type="ECO:0000256" key="3">
    <source>
        <dbReference type="SAM" id="Coils"/>
    </source>
</evidence>
<dbReference type="AlphaFoldDB" id="A0A8R1HUX5"/>
<keyword evidence="1" id="KW-0433">Leucine-rich repeat</keyword>
<dbReference type="SUPFAM" id="SSF49265">
    <property type="entry name" value="Fibronectin type III"/>
    <property type="match status" value="1"/>
</dbReference>
<reference evidence="7" key="1">
    <citation type="submission" date="2010-08" db="EMBL/GenBank/DDBJ databases">
        <authorList>
            <consortium name="Caenorhabditis japonica Sequencing Consortium"/>
            <person name="Wilson R.K."/>
        </authorList>
    </citation>
    <scope>NUCLEOTIDE SEQUENCE [LARGE SCALE GENOMIC DNA]</scope>
    <source>
        <strain evidence="7">DF5081</strain>
    </source>
</reference>
<dbReference type="Proteomes" id="UP000005237">
    <property type="component" value="Unassembled WGS sequence"/>
</dbReference>
<accession>A0A8R1HUX5</accession>
<keyword evidence="2" id="KW-0677">Repeat</keyword>
<name>A0A8R1HUX5_CAEJA</name>
<dbReference type="SMART" id="SM00365">
    <property type="entry name" value="LRR_SD22"/>
    <property type="match status" value="4"/>
</dbReference>
<evidence type="ECO:0000259" key="5">
    <source>
        <dbReference type="PROSITE" id="PS50853"/>
    </source>
</evidence>
<evidence type="ECO:0000256" key="4">
    <source>
        <dbReference type="SAM" id="MobiDB-lite"/>
    </source>
</evidence>
<feature type="region of interest" description="Disordered" evidence="4">
    <location>
        <begin position="409"/>
        <end position="450"/>
    </location>
</feature>
<feature type="region of interest" description="Disordered" evidence="4">
    <location>
        <begin position="351"/>
        <end position="390"/>
    </location>
</feature>
<feature type="region of interest" description="Disordered" evidence="4">
    <location>
        <begin position="45"/>
        <end position="77"/>
    </location>
</feature>
<dbReference type="InterPro" id="IPR001611">
    <property type="entry name" value="Leu-rich_rpt"/>
</dbReference>
<evidence type="ECO:0000256" key="1">
    <source>
        <dbReference type="ARBA" id="ARBA00022614"/>
    </source>
</evidence>
<organism evidence="6 7">
    <name type="scientific">Caenorhabditis japonica</name>
    <dbReference type="NCBI Taxonomy" id="281687"/>
    <lineage>
        <taxon>Eukaryota</taxon>
        <taxon>Metazoa</taxon>
        <taxon>Ecdysozoa</taxon>
        <taxon>Nematoda</taxon>
        <taxon>Chromadorea</taxon>
        <taxon>Rhabditida</taxon>
        <taxon>Rhabditina</taxon>
        <taxon>Rhabditomorpha</taxon>
        <taxon>Rhabditoidea</taxon>
        <taxon>Rhabditidae</taxon>
        <taxon>Peloderinae</taxon>
        <taxon>Caenorhabditis</taxon>
    </lineage>
</organism>